<dbReference type="STRING" id="443218.AS9A_1961"/>
<organism evidence="1 2">
    <name type="scientific">Hoyosella subflava (strain DSM 45089 / JCM 17490 / NBRC 109087 / DQS3-9A1)</name>
    <name type="common">Amycolicicoccus subflavus</name>
    <dbReference type="NCBI Taxonomy" id="443218"/>
    <lineage>
        <taxon>Bacteria</taxon>
        <taxon>Bacillati</taxon>
        <taxon>Actinomycetota</taxon>
        <taxon>Actinomycetes</taxon>
        <taxon>Mycobacteriales</taxon>
        <taxon>Hoyosellaceae</taxon>
        <taxon>Hoyosella</taxon>
    </lineage>
</organism>
<accession>F6END9</accession>
<dbReference type="KEGG" id="asd:AS9A_1961"/>
<dbReference type="EMBL" id="CP002786">
    <property type="protein sequence ID" value="AEF40410.1"/>
    <property type="molecule type" value="Genomic_DNA"/>
</dbReference>
<reference evidence="1 2" key="1">
    <citation type="journal article" date="2011" name="J. Bacteriol.">
        <title>Complete genome sequence of Amycolicicoccus subflavus DQS3-9A1T, an actinomycete isolated from crude oil-polluted soil.</title>
        <authorList>
            <person name="Cai M."/>
            <person name="Chen W.M."/>
            <person name="Nie Y."/>
            <person name="Chi C.Q."/>
            <person name="Wang Y.N."/>
            <person name="Tang Y.Q."/>
            <person name="Li G.Y."/>
            <person name="Wu X.L."/>
        </authorList>
    </citation>
    <scope>NUCLEOTIDE SEQUENCE [LARGE SCALE GENOMIC DNA]</scope>
    <source>
        <strain evidence="2">DSM 45089 / DQS3-9A1</strain>
    </source>
</reference>
<dbReference type="HOGENOM" id="CLU_2021880_0_0_11"/>
<name>F6END9_HOYSD</name>
<proteinExistence type="predicted"/>
<keyword evidence="2" id="KW-1185">Reference proteome</keyword>
<dbReference type="Proteomes" id="UP000009235">
    <property type="component" value="Chromosome"/>
</dbReference>
<evidence type="ECO:0000313" key="2">
    <source>
        <dbReference type="Proteomes" id="UP000009235"/>
    </source>
</evidence>
<dbReference type="AlphaFoldDB" id="F6END9"/>
<protein>
    <submittedName>
        <fullName evidence="1">Uncharacterized protein</fullName>
    </submittedName>
</protein>
<evidence type="ECO:0000313" key="1">
    <source>
        <dbReference type="EMBL" id="AEF40410.1"/>
    </source>
</evidence>
<gene>
    <name evidence="1" type="ordered locus">AS9A_1961</name>
</gene>
<sequence length="122" mass="12512">MTGGIVTLSVTNMTEETLELDGAGHENAALNWAEAAPRAIPGHAAARFSARESHSVTFLIGGDPDRPVFIQVADDAHGIGDSCGIDVWAPPVYSVEVMGVGSGRVAVSLAPSRKRAGAGFVA</sequence>